<proteinExistence type="predicted"/>
<dbReference type="OMA" id="CEVYINS"/>
<organism evidence="2 3">
    <name type="scientific">Capsicum annuum</name>
    <name type="common">Capsicum pepper</name>
    <dbReference type="NCBI Taxonomy" id="4072"/>
    <lineage>
        <taxon>Eukaryota</taxon>
        <taxon>Viridiplantae</taxon>
        <taxon>Streptophyta</taxon>
        <taxon>Embryophyta</taxon>
        <taxon>Tracheophyta</taxon>
        <taxon>Spermatophyta</taxon>
        <taxon>Magnoliopsida</taxon>
        <taxon>eudicotyledons</taxon>
        <taxon>Gunneridae</taxon>
        <taxon>Pentapetalae</taxon>
        <taxon>asterids</taxon>
        <taxon>lamiids</taxon>
        <taxon>Solanales</taxon>
        <taxon>Solanaceae</taxon>
        <taxon>Solanoideae</taxon>
        <taxon>Capsiceae</taxon>
        <taxon>Capsicum</taxon>
    </lineage>
</organism>
<comment type="caution">
    <text evidence="2">The sequence shown here is derived from an EMBL/GenBank/DDBJ whole genome shotgun (WGS) entry which is preliminary data.</text>
</comment>
<dbReference type="InterPro" id="IPR011990">
    <property type="entry name" value="TPR-like_helical_dom_sf"/>
</dbReference>
<evidence type="ECO:0000313" key="2">
    <source>
        <dbReference type="EMBL" id="PHT72394.1"/>
    </source>
</evidence>
<name>A0A2G2YRS6_CAPAN</name>
<reference evidence="2 3" key="1">
    <citation type="journal article" date="2014" name="Nat. Genet.">
        <title>Genome sequence of the hot pepper provides insights into the evolution of pungency in Capsicum species.</title>
        <authorList>
            <person name="Kim S."/>
            <person name="Park M."/>
            <person name="Yeom S.I."/>
            <person name="Kim Y.M."/>
            <person name="Lee J.M."/>
            <person name="Lee H.A."/>
            <person name="Seo E."/>
            <person name="Choi J."/>
            <person name="Cheong K."/>
            <person name="Kim K.T."/>
            <person name="Jung K."/>
            <person name="Lee G.W."/>
            <person name="Oh S.K."/>
            <person name="Bae C."/>
            <person name="Kim S.B."/>
            <person name="Lee H.Y."/>
            <person name="Kim S.Y."/>
            <person name="Kim M.S."/>
            <person name="Kang B.C."/>
            <person name="Jo Y.D."/>
            <person name="Yang H.B."/>
            <person name="Jeong H.J."/>
            <person name="Kang W.H."/>
            <person name="Kwon J.K."/>
            <person name="Shin C."/>
            <person name="Lim J.Y."/>
            <person name="Park J.H."/>
            <person name="Huh J.H."/>
            <person name="Kim J.S."/>
            <person name="Kim B.D."/>
            <person name="Cohen O."/>
            <person name="Paran I."/>
            <person name="Suh M.C."/>
            <person name="Lee S.B."/>
            <person name="Kim Y.K."/>
            <person name="Shin Y."/>
            <person name="Noh S.J."/>
            <person name="Park J."/>
            <person name="Seo Y.S."/>
            <person name="Kwon S.Y."/>
            <person name="Kim H.A."/>
            <person name="Park J.M."/>
            <person name="Kim H.J."/>
            <person name="Choi S.B."/>
            <person name="Bosland P.W."/>
            <person name="Reeves G."/>
            <person name="Jo S.H."/>
            <person name="Lee B.W."/>
            <person name="Cho H.T."/>
            <person name="Choi H.S."/>
            <person name="Lee M.S."/>
            <person name="Yu Y."/>
            <person name="Do Choi Y."/>
            <person name="Park B.S."/>
            <person name="van Deynze A."/>
            <person name="Ashrafi H."/>
            <person name="Hill T."/>
            <person name="Kim W.T."/>
            <person name="Pai H.S."/>
            <person name="Ahn H.K."/>
            <person name="Yeam I."/>
            <person name="Giovannoni J.J."/>
            <person name="Rose J.K."/>
            <person name="Sorensen I."/>
            <person name="Lee S.J."/>
            <person name="Kim R.W."/>
            <person name="Choi I.Y."/>
            <person name="Choi B.S."/>
            <person name="Lim J.S."/>
            <person name="Lee Y.H."/>
            <person name="Choi D."/>
        </authorList>
    </citation>
    <scope>NUCLEOTIDE SEQUENCE [LARGE SCALE GENOMIC DNA]</scope>
    <source>
        <strain evidence="3">cv. CM334</strain>
    </source>
</reference>
<dbReference type="GO" id="GO:0003723">
    <property type="term" value="F:RNA binding"/>
    <property type="evidence" value="ECO:0007669"/>
    <property type="project" value="InterPro"/>
</dbReference>
<dbReference type="PANTHER" id="PTHR47926:SF357">
    <property type="entry name" value="PENTATRICOPEPTIDE REPEAT-CONTAINING PROTEIN"/>
    <property type="match status" value="1"/>
</dbReference>
<dbReference type="InterPro" id="IPR002885">
    <property type="entry name" value="PPR_rpt"/>
</dbReference>
<reference evidence="2 3" key="2">
    <citation type="journal article" date="2017" name="Genome Biol.">
        <title>New reference genome sequences of hot pepper reveal the massive evolution of plant disease-resistance genes by retroduplication.</title>
        <authorList>
            <person name="Kim S."/>
            <person name="Park J."/>
            <person name="Yeom S.I."/>
            <person name="Kim Y.M."/>
            <person name="Seo E."/>
            <person name="Kim K.T."/>
            <person name="Kim M.S."/>
            <person name="Lee J.M."/>
            <person name="Cheong K."/>
            <person name="Shin H.S."/>
            <person name="Kim S.B."/>
            <person name="Han K."/>
            <person name="Lee J."/>
            <person name="Park M."/>
            <person name="Lee H.A."/>
            <person name="Lee H.Y."/>
            <person name="Lee Y."/>
            <person name="Oh S."/>
            <person name="Lee J.H."/>
            <person name="Choi E."/>
            <person name="Choi E."/>
            <person name="Lee S.E."/>
            <person name="Jeon J."/>
            <person name="Kim H."/>
            <person name="Choi G."/>
            <person name="Song H."/>
            <person name="Lee J."/>
            <person name="Lee S.C."/>
            <person name="Kwon J.K."/>
            <person name="Lee H.Y."/>
            <person name="Koo N."/>
            <person name="Hong Y."/>
            <person name="Kim R.W."/>
            <person name="Kang W.H."/>
            <person name="Huh J.H."/>
            <person name="Kang B.C."/>
            <person name="Yang T.J."/>
            <person name="Lee Y.H."/>
            <person name="Bennetzen J.L."/>
            <person name="Choi D."/>
        </authorList>
    </citation>
    <scope>NUCLEOTIDE SEQUENCE [LARGE SCALE GENOMIC DNA]</scope>
    <source>
        <strain evidence="3">cv. CM334</strain>
    </source>
</reference>
<protein>
    <recommendedName>
        <fullName evidence="4">Pentatricopeptide repeat-containing protein</fullName>
    </recommendedName>
</protein>
<dbReference type="InterPro" id="IPR046848">
    <property type="entry name" value="E_motif"/>
</dbReference>
<evidence type="ECO:0008006" key="4">
    <source>
        <dbReference type="Google" id="ProtNLM"/>
    </source>
</evidence>
<keyword evidence="3" id="KW-1185">Reference proteome</keyword>
<evidence type="ECO:0000256" key="1">
    <source>
        <dbReference type="ARBA" id="ARBA00022737"/>
    </source>
</evidence>
<dbReference type="PANTHER" id="PTHR47926">
    <property type="entry name" value="PENTATRICOPEPTIDE REPEAT-CONTAINING PROTEIN"/>
    <property type="match status" value="1"/>
</dbReference>
<accession>A0A2G2YRS6</accession>
<dbReference type="Pfam" id="PF20431">
    <property type="entry name" value="E_motif"/>
    <property type="match status" value="1"/>
</dbReference>
<dbReference type="AlphaFoldDB" id="A0A2G2YRS6"/>
<evidence type="ECO:0000313" key="3">
    <source>
        <dbReference type="Proteomes" id="UP000222542"/>
    </source>
</evidence>
<dbReference type="Pfam" id="PF01535">
    <property type="entry name" value="PPR"/>
    <property type="match status" value="1"/>
</dbReference>
<gene>
    <name evidence="2" type="ORF">T459_23179</name>
</gene>
<dbReference type="Gene3D" id="1.25.40.10">
    <property type="entry name" value="Tetratricopeptide repeat domain"/>
    <property type="match status" value="1"/>
</dbReference>
<dbReference type="EMBL" id="AYRZ02000009">
    <property type="protein sequence ID" value="PHT72394.1"/>
    <property type="molecule type" value="Genomic_DNA"/>
</dbReference>
<dbReference type="InterPro" id="IPR046960">
    <property type="entry name" value="PPR_At4g14850-like_plant"/>
</dbReference>
<sequence length="152" mass="17284">MVAGRRAIVLPTCLRPECLYLFHGMRKDGFQPNHVTFPVIISVCGHSGQVEERKHYFNCTTKEYGITPRTEHYACMVDLFGRVGLVKEAIGVIKSMSFAPDGPCRLHDNTELIEMAFEHLSRLDPQNSGYYMLQSNLHNNAGKWDIVPKFII</sequence>
<dbReference type="STRING" id="4072.A0A2G2YRS6"/>
<dbReference type="Proteomes" id="UP000222542">
    <property type="component" value="Unassembled WGS sequence"/>
</dbReference>
<keyword evidence="1" id="KW-0677">Repeat</keyword>
<dbReference type="Gramene" id="PHT72394">
    <property type="protein sequence ID" value="PHT72394"/>
    <property type="gene ID" value="T459_23179"/>
</dbReference>
<dbReference type="GO" id="GO:0009451">
    <property type="term" value="P:RNA modification"/>
    <property type="evidence" value="ECO:0007669"/>
    <property type="project" value="InterPro"/>
</dbReference>